<dbReference type="NCBIfam" id="NF010931">
    <property type="entry name" value="PRK14351.1"/>
    <property type="match status" value="1"/>
</dbReference>
<comment type="function">
    <text evidence="1 11">DNA ligase that catalyzes the formation of phosphodiester linkages between 5'-phosphoryl and 3'-hydroxyl groups in double-stranded DNA using NAD as a coenzyme and as the energy source for the reaction. It is essential for DNA replication and repair of damaged DNA.</text>
</comment>
<dbReference type="EC" id="6.5.1.2" evidence="11"/>
<dbReference type="InterPro" id="IPR004150">
    <property type="entry name" value="NAD_DNA_ligase_OB"/>
</dbReference>
<dbReference type="GO" id="GO:0003677">
    <property type="term" value="F:DNA binding"/>
    <property type="evidence" value="ECO:0007669"/>
    <property type="project" value="InterPro"/>
</dbReference>
<dbReference type="Gene3D" id="3.30.470.30">
    <property type="entry name" value="DNA ligase/mRNA capping enzyme"/>
    <property type="match status" value="1"/>
</dbReference>
<dbReference type="InterPro" id="IPR012340">
    <property type="entry name" value="NA-bd_OB-fold"/>
</dbReference>
<dbReference type="RefSeq" id="WP_180839485.1">
    <property type="nucleotide sequence ID" value="NZ_CP059154.1"/>
</dbReference>
<feature type="active site" description="N6-AMP-lysine intermediate" evidence="11">
    <location>
        <position position="140"/>
    </location>
</feature>
<keyword evidence="8 11" id="KW-0520">NAD</keyword>
<dbReference type="GO" id="GO:0006260">
    <property type="term" value="P:DNA replication"/>
    <property type="evidence" value="ECO:0007669"/>
    <property type="project" value="UniProtKB-KW"/>
</dbReference>
<feature type="binding site" evidence="11">
    <location>
        <position position="336"/>
    </location>
    <ligand>
        <name>NAD(+)</name>
        <dbReference type="ChEBI" id="CHEBI:57540"/>
    </ligand>
</feature>
<dbReference type="SUPFAM" id="SSF50249">
    <property type="entry name" value="Nucleic acid-binding proteins"/>
    <property type="match status" value="1"/>
</dbReference>
<dbReference type="NCBIfam" id="TIGR00575">
    <property type="entry name" value="dnlj"/>
    <property type="match status" value="1"/>
</dbReference>
<feature type="binding site" evidence="11">
    <location>
        <position position="161"/>
    </location>
    <ligand>
        <name>NAD(+)</name>
        <dbReference type="ChEBI" id="CHEBI:57540"/>
    </ligand>
</feature>
<dbReference type="KEGG" id="nay:HYG81_09700"/>
<dbReference type="Pfam" id="PF01653">
    <property type="entry name" value="DNA_ligase_aden"/>
    <property type="match status" value="1"/>
</dbReference>
<dbReference type="Pfam" id="PF14520">
    <property type="entry name" value="HHH_5"/>
    <property type="match status" value="1"/>
</dbReference>
<evidence type="ECO:0000256" key="11">
    <source>
        <dbReference type="HAMAP-Rule" id="MF_01588"/>
    </source>
</evidence>
<dbReference type="GO" id="GO:0046872">
    <property type="term" value="F:metal ion binding"/>
    <property type="evidence" value="ECO:0007669"/>
    <property type="project" value="UniProtKB-KW"/>
</dbReference>
<dbReference type="FunFam" id="3.30.470.30:FF:000001">
    <property type="entry name" value="DNA ligase"/>
    <property type="match status" value="1"/>
</dbReference>
<dbReference type="GeneID" id="56143479"/>
<gene>
    <name evidence="11 14" type="primary">ligA</name>
    <name evidence="14" type="ORF">HYG81_09700</name>
</gene>
<dbReference type="InterPro" id="IPR003583">
    <property type="entry name" value="Hlx-hairpin-Hlx_DNA-bd_motif"/>
</dbReference>
<evidence type="ECO:0000256" key="5">
    <source>
        <dbReference type="ARBA" id="ARBA00022763"/>
    </source>
</evidence>
<dbReference type="SUPFAM" id="SSF56091">
    <property type="entry name" value="DNA ligase/mRNA capping enzyme, catalytic domain"/>
    <property type="match status" value="1"/>
</dbReference>
<dbReference type="Pfam" id="PF00533">
    <property type="entry name" value="BRCT"/>
    <property type="match status" value="1"/>
</dbReference>
<evidence type="ECO:0000256" key="12">
    <source>
        <dbReference type="SAM" id="MobiDB-lite"/>
    </source>
</evidence>
<comment type="similarity">
    <text evidence="11">Belongs to the NAD-dependent DNA ligase family. LigA subfamily.</text>
</comment>
<evidence type="ECO:0000259" key="13">
    <source>
        <dbReference type="PROSITE" id="PS50172"/>
    </source>
</evidence>
<evidence type="ECO:0000256" key="1">
    <source>
        <dbReference type="ARBA" id="ARBA00004067"/>
    </source>
</evidence>
<dbReference type="SUPFAM" id="SSF47781">
    <property type="entry name" value="RuvA domain 2-like"/>
    <property type="match status" value="1"/>
</dbReference>
<feature type="binding site" evidence="11">
    <location>
        <begin position="109"/>
        <end position="110"/>
    </location>
    <ligand>
        <name>NAD(+)</name>
        <dbReference type="ChEBI" id="CHEBI:57540"/>
    </ligand>
</feature>
<dbReference type="InterPro" id="IPR001679">
    <property type="entry name" value="DNA_ligase"/>
</dbReference>
<dbReference type="PANTHER" id="PTHR23389:SF9">
    <property type="entry name" value="DNA LIGASE"/>
    <property type="match status" value="1"/>
</dbReference>
<dbReference type="Pfam" id="PF03120">
    <property type="entry name" value="OB_DNA_ligase"/>
    <property type="match status" value="1"/>
</dbReference>
<feature type="region of interest" description="Disordered" evidence="12">
    <location>
        <begin position="1"/>
        <end position="29"/>
    </location>
</feature>
<dbReference type="PROSITE" id="PS01055">
    <property type="entry name" value="DNA_LIGASE_N1"/>
    <property type="match status" value="1"/>
</dbReference>
<dbReference type="Gene3D" id="1.10.287.610">
    <property type="entry name" value="Helix hairpin bin"/>
    <property type="match status" value="1"/>
</dbReference>
<dbReference type="HAMAP" id="MF_01588">
    <property type="entry name" value="DNA_ligase_A"/>
    <property type="match status" value="1"/>
</dbReference>
<dbReference type="CDD" id="cd17748">
    <property type="entry name" value="BRCT_DNA_ligase_like"/>
    <property type="match status" value="1"/>
</dbReference>
<keyword evidence="9 11" id="KW-0234">DNA repair</keyword>
<evidence type="ECO:0000256" key="2">
    <source>
        <dbReference type="ARBA" id="ARBA00022598"/>
    </source>
</evidence>
<dbReference type="EMBL" id="CP059154">
    <property type="protein sequence ID" value="QLK24399.1"/>
    <property type="molecule type" value="Genomic_DNA"/>
</dbReference>
<dbReference type="SMART" id="SM00278">
    <property type="entry name" value="HhH1"/>
    <property type="match status" value="4"/>
</dbReference>
<dbReference type="GO" id="GO:0003911">
    <property type="term" value="F:DNA ligase (NAD+) activity"/>
    <property type="evidence" value="ECO:0007669"/>
    <property type="project" value="UniProtKB-UniRule"/>
</dbReference>
<evidence type="ECO:0000256" key="9">
    <source>
        <dbReference type="ARBA" id="ARBA00023204"/>
    </source>
</evidence>
<dbReference type="Gene3D" id="2.40.50.140">
    <property type="entry name" value="Nucleic acid-binding proteins"/>
    <property type="match status" value="1"/>
</dbReference>
<keyword evidence="2 11" id="KW-0436">Ligase</keyword>
<keyword evidence="6 11" id="KW-0862">Zinc</keyword>
<name>A0A7D6GIF3_9EURY</name>
<dbReference type="FunFam" id="2.40.50.140:FF:000012">
    <property type="entry name" value="DNA ligase"/>
    <property type="match status" value="1"/>
</dbReference>
<evidence type="ECO:0000256" key="7">
    <source>
        <dbReference type="ARBA" id="ARBA00022842"/>
    </source>
</evidence>
<dbReference type="InterPro" id="IPR036420">
    <property type="entry name" value="BRCT_dom_sf"/>
</dbReference>
<feature type="binding site" evidence="11">
    <location>
        <position position="449"/>
    </location>
    <ligand>
        <name>Zn(2+)</name>
        <dbReference type="ChEBI" id="CHEBI:29105"/>
    </ligand>
</feature>
<keyword evidence="3 11" id="KW-0235">DNA replication</keyword>
<dbReference type="InterPro" id="IPR001357">
    <property type="entry name" value="BRCT_dom"/>
</dbReference>
<protein>
    <recommendedName>
        <fullName evidence="11">DNA ligase</fullName>
        <ecNumber evidence="11">6.5.1.2</ecNumber>
    </recommendedName>
    <alternativeName>
        <fullName evidence="11">Polydeoxyribonucleotide synthase [NAD(+)]</fullName>
    </alternativeName>
</protein>
<dbReference type="GO" id="GO:0005829">
    <property type="term" value="C:cytosol"/>
    <property type="evidence" value="ECO:0007669"/>
    <property type="project" value="TreeGrafter"/>
</dbReference>
<proteinExistence type="inferred from homology"/>
<feature type="domain" description="BRCT" evidence="13">
    <location>
        <begin position="609"/>
        <end position="683"/>
    </location>
</feature>
<dbReference type="InterPro" id="IPR010994">
    <property type="entry name" value="RuvA_2-like"/>
</dbReference>
<dbReference type="Proteomes" id="UP000510869">
    <property type="component" value="Chromosome"/>
</dbReference>
<feature type="binding site" evidence="11">
    <location>
        <position position="197"/>
    </location>
    <ligand>
        <name>NAD(+)</name>
        <dbReference type="ChEBI" id="CHEBI:57540"/>
    </ligand>
</feature>
<evidence type="ECO:0000313" key="14">
    <source>
        <dbReference type="EMBL" id="QLK24399.1"/>
    </source>
</evidence>
<dbReference type="Gene3D" id="3.40.50.10190">
    <property type="entry name" value="BRCT domain"/>
    <property type="match status" value="1"/>
</dbReference>
<dbReference type="InterPro" id="IPR013839">
    <property type="entry name" value="DNAligase_adenylation"/>
</dbReference>
<comment type="caution">
    <text evidence="11">Lacks conserved residue(s) required for the propagation of feature annotation.</text>
</comment>
<feature type="binding site" evidence="11">
    <location>
        <position position="312"/>
    </location>
    <ligand>
        <name>NAD(+)</name>
        <dbReference type="ChEBI" id="CHEBI:57540"/>
    </ligand>
</feature>
<reference evidence="14 15" key="1">
    <citation type="submission" date="2020-07" db="EMBL/GenBank/DDBJ databases">
        <title>Natrinema (YPL30) sp. nov. and Haloterrigena xxxxxx (YPL8) sp. nov., isolated from a salt mine.</title>
        <authorList>
            <person name="Cui H."/>
        </authorList>
    </citation>
    <scope>NUCLEOTIDE SEQUENCE [LARGE SCALE GENOMIC DNA]</scope>
    <source>
        <strain evidence="14 15">YPL13</strain>
    </source>
</reference>
<dbReference type="InterPro" id="IPR033136">
    <property type="entry name" value="DNA_ligase_CS"/>
</dbReference>
<evidence type="ECO:0000256" key="6">
    <source>
        <dbReference type="ARBA" id="ARBA00022833"/>
    </source>
</evidence>
<feature type="binding site" evidence="11">
    <location>
        <position position="427"/>
    </location>
    <ligand>
        <name>Zn(2+)</name>
        <dbReference type="ChEBI" id="CHEBI:29105"/>
    </ligand>
</feature>
<sequence>MPVADEDADEDNPYLREPPTDFAPLEDLSEVEAREQVELLREAIREHDRRYYVESEPLIADRTYDALFARLRDLEEEFDLSHPDSPTRSVGGEPMEEFETVEHVEPMLSIDQSGEVEDVRDFGNRVQREVGDVEYVCEPKFDGVSMEFVYEAGSLERAVTRGDGREGDDVTRNARTIGSVPQQLHGDHPEFLAVRGEVYMPKDAFQAHNRERIERGEEPFANPRNATAGTIRQLDPAIVAERPLAVFYFDVLAASELEDTHRDELERFPEFGLRVNDRVEVVDDIEDAIEYRDRMLEARDDLGYEIDGVVIKVDDRDAREELGQTARHDRWAFAYKFPARAEVTPIVDVALQVGRTGRLTPVALLEPVDVGGVTVSRASLHNPEEIAEKNVNVGDTVRVQRAGDVIPYVEEVVKKGSEGHYEMLDACPVCGSPVERDGPIAFCTGGLGCDAQLRRSIEYYASDDGLDLEGLGEKSVRQLVDADLLESVADLYELEQDELLALEGWGGTSAENLLKEIEGSREPPLSDFISALGIPLVGPTTARELAREFGTFDAFREAAETEPERLEGVDDVGDTVAETIHEFFVSEANAAVVDSVLEHVSPQEVDIDTGGDELAGLTFVFTGSLEEMTRGDARELVETHGANATGSVSGNTDYLVAGDNPGATKQEDARDEDVPILDESEFWTLLEDEGIDLG</sequence>
<comment type="cofactor">
    <cofactor evidence="11">
        <name>Mg(2+)</name>
        <dbReference type="ChEBI" id="CHEBI:18420"/>
    </cofactor>
    <cofactor evidence="11">
        <name>Mn(2+)</name>
        <dbReference type="ChEBI" id="CHEBI:29035"/>
    </cofactor>
</comment>
<dbReference type="InterPro" id="IPR013840">
    <property type="entry name" value="DNAligase_N"/>
</dbReference>
<dbReference type="PIRSF" id="PIRSF001604">
    <property type="entry name" value="LigA"/>
    <property type="match status" value="1"/>
</dbReference>
<evidence type="ECO:0000256" key="10">
    <source>
        <dbReference type="ARBA" id="ARBA00034005"/>
    </source>
</evidence>
<dbReference type="SUPFAM" id="SSF52113">
    <property type="entry name" value="BRCT domain"/>
    <property type="match status" value="1"/>
</dbReference>
<organism evidence="14 15">
    <name type="scientific">Natrinema zhouii</name>
    <dbReference type="NCBI Taxonomy" id="1710539"/>
    <lineage>
        <taxon>Archaea</taxon>
        <taxon>Methanobacteriati</taxon>
        <taxon>Methanobacteriota</taxon>
        <taxon>Stenosarchaea group</taxon>
        <taxon>Halobacteria</taxon>
        <taxon>Halobacteriales</taxon>
        <taxon>Natrialbaceae</taxon>
        <taxon>Natrinema</taxon>
    </lineage>
</organism>
<dbReference type="SMART" id="SM00292">
    <property type="entry name" value="BRCT"/>
    <property type="match status" value="1"/>
</dbReference>
<dbReference type="PANTHER" id="PTHR23389">
    <property type="entry name" value="CHROMOSOME TRANSMISSION FIDELITY FACTOR 18"/>
    <property type="match status" value="1"/>
</dbReference>
<dbReference type="Gene3D" id="6.20.10.30">
    <property type="match status" value="1"/>
</dbReference>
<dbReference type="AlphaFoldDB" id="A0A7D6GIF3"/>
<feature type="compositionally biased region" description="Acidic residues" evidence="12">
    <location>
        <begin position="1"/>
        <end position="12"/>
    </location>
</feature>
<keyword evidence="5 11" id="KW-0227">DNA damage</keyword>
<evidence type="ECO:0000313" key="15">
    <source>
        <dbReference type="Proteomes" id="UP000510869"/>
    </source>
</evidence>
<accession>A0A7D6GIF3</accession>
<feature type="binding site" evidence="11">
    <location>
        <position position="138"/>
    </location>
    <ligand>
        <name>NAD(+)</name>
        <dbReference type="ChEBI" id="CHEBI:57540"/>
    </ligand>
</feature>
<dbReference type="PROSITE" id="PS01056">
    <property type="entry name" value="DNA_LIGASE_N2"/>
    <property type="match status" value="1"/>
</dbReference>
<feature type="binding site" evidence="11">
    <location>
        <position position="430"/>
    </location>
    <ligand>
        <name>Zn(2+)</name>
        <dbReference type="ChEBI" id="CHEBI:29105"/>
    </ligand>
</feature>
<comment type="catalytic activity">
    <reaction evidence="10 11">
        <text>NAD(+) + (deoxyribonucleotide)n-3'-hydroxyl + 5'-phospho-(deoxyribonucleotide)m = (deoxyribonucleotide)n+m + AMP + beta-nicotinamide D-nucleotide.</text>
        <dbReference type="EC" id="6.5.1.2"/>
    </reaction>
</comment>
<dbReference type="CDD" id="cd00114">
    <property type="entry name" value="LIGANc"/>
    <property type="match status" value="1"/>
</dbReference>
<keyword evidence="7 11" id="KW-0460">Magnesium</keyword>
<dbReference type="OrthoDB" id="213206at2157"/>
<dbReference type="InterPro" id="IPR018239">
    <property type="entry name" value="DNA_ligase_AS"/>
</dbReference>
<keyword evidence="15" id="KW-1185">Reference proteome</keyword>
<keyword evidence="4 11" id="KW-0479">Metal-binding</keyword>
<dbReference type="NCBIfam" id="NF005932">
    <property type="entry name" value="PRK07956.1"/>
    <property type="match status" value="1"/>
</dbReference>
<dbReference type="Gene3D" id="1.10.150.20">
    <property type="entry name" value="5' to 3' exonuclease, C-terminal subdomain"/>
    <property type="match status" value="2"/>
</dbReference>
<keyword evidence="11" id="KW-0464">Manganese</keyword>
<evidence type="ECO:0000256" key="4">
    <source>
        <dbReference type="ARBA" id="ARBA00022723"/>
    </source>
</evidence>
<dbReference type="InterPro" id="IPR041663">
    <property type="entry name" value="DisA/LigA_HHH"/>
</dbReference>
<evidence type="ECO:0000256" key="8">
    <source>
        <dbReference type="ARBA" id="ARBA00023027"/>
    </source>
</evidence>
<evidence type="ECO:0000256" key="3">
    <source>
        <dbReference type="ARBA" id="ARBA00022705"/>
    </source>
</evidence>
<dbReference type="PROSITE" id="PS50172">
    <property type="entry name" value="BRCT"/>
    <property type="match status" value="1"/>
</dbReference>
<dbReference type="Pfam" id="PF12826">
    <property type="entry name" value="HHH_2"/>
    <property type="match status" value="1"/>
</dbReference>
<dbReference type="SMART" id="SM00532">
    <property type="entry name" value="LIGANc"/>
    <property type="match status" value="1"/>
</dbReference>
<feature type="binding site" evidence="11">
    <location>
        <begin position="61"/>
        <end position="65"/>
    </location>
    <ligand>
        <name>NAD(+)</name>
        <dbReference type="ChEBI" id="CHEBI:57540"/>
    </ligand>
</feature>
<dbReference type="GO" id="GO:0006281">
    <property type="term" value="P:DNA repair"/>
    <property type="evidence" value="ECO:0007669"/>
    <property type="project" value="UniProtKB-KW"/>
</dbReference>